<feature type="compositionally biased region" description="Basic and acidic residues" evidence="1">
    <location>
        <begin position="144"/>
        <end position="154"/>
    </location>
</feature>
<dbReference type="AlphaFoldDB" id="X1FNQ6"/>
<proteinExistence type="predicted"/>
<feature type="region of interest" description="Disordered" evidence="1">
    <location>
        <begin position="78"/>
        <end position="102"/>
    </location>
</feature>
<reference evidence="2" key="1">
    <citation type="journal article" date="2014" name="Front. Microbiol.">
        <title>High frequency of phylogenetically diverse reductive dehalogenase-homologous genes in deep subseafloor sedimentary metagenomes.</title>
        <authorList>
            <person name="Kawai M."/>
            <person name="Futagami T."/>
            <person name="Toyoda A."/>
            <person name="Takaki Y."/>
            <person name="Nishi S."/>
            <person name="Hori S."/>
            <person name="Arai W."/>
            <person name="Tsubouchi T."/>
            <person name="Morono Y."/>
            <person name="Uchiyama I."/>
            <person name="Ito T."/>
            <person name="Fujiyama A."/>
            <person name="Inagaki F."/>
            <person name="Takami H."/>
        </authorList>
    </citation>
    <scope>NUCLEOTIDE SEQUENCE</scope>
    <source>
        <strain evidence="2">Expedition CK06-06</strain>
    </source>
</reference>
<dbReference type="EMBL" id="BARU01001941">
    <property type="protein sequence ID" value="GAH22408.1"/>
    <property type="molecule type" value="Genomic_DNA"/>
</dbReference>
<evidence type="ECO:0000313" key="2">
    <source>
        <dbReference type="EMBL" id="GAH22408.1"/>
    </source>
</evidence>
<name>X1FNQ6_9ZZZZ</name>
<gene>
    <name evidence="2" type="ORF">S03H2_04797</name>
</gene>
<organism evidence="2">
    <name type="scientific">marine sediment metagenome</name>
    <dbReference type="NCBI Taxonomy" id="412755"/>
    <lineage>
        <taxon>unclassified sequences</taxon>
        <taxon>metagenomes</taxon>
        <taxon>ecological metagenomes</taxon>
    </lineage>
</organism>
<evidence type="ECO:0000256" key="1">
    <source>
        <dbReference type="SAM" id="MobiDB-lite"/>
    </source>
</evidence>
<sequence length="337" mass="38823">MVKNIIETGIPKVKQYLSERNEALQVSEIAEHLGVVDGTAFGLLDLMCAFDIIDKVKRGRTYYFLKDVYSDEQIKAMLPPEKPPRVPKPRGRPRRPKPHRVSFKDEYLSALEERASSGDGLSALAFLSLPQEEAAETPLTKPPLEWEKDVESKESKPEHLIKNEPFATIQYLPKNVRRLSQSETSYLKSLLKCLSGGEGLERYNTVFSKFSALEHGRYGEEFYFSMGSNSWDNVRKITVDSSISDYMVLPIIEANRWSSWNDFLAGLKYTRRYSRGDYNEMLDNFIESGHKLVEIAVKNRGTIYVKNMLKKKIMERGITDQVETSRVDEWIYLEKIE</sequence>
<feature type="region of interest" description="Disordered" evidence="1">
    <location>
        <begin position="134"/>
        <end position="154"/>
    </location>
</feature>
<feature type="compositionally biased region" description="Basic residues" evidence="1">
    <location>
        <begin position="85"/>
        <end position="101"/>
    </location>
</feature>
<comment type="caution">
    <text evidence="2">The sequence shown here is derived from an EMBL/GenBank/DDBJ whole genome shotgun (WGS) entry which is preliminary data.</text>
</comment>
<accession>X1FNQ6</accession>
<protein>
    <submittedName>
        <fullName evidence="2">Uncharacterized protein</fullName>
    </submittedName>
</protein>